<feature type="transmembrane region" description="Helical" evidence="8">
    <location>
        <begin position="110"/>
        <end position="127"/>
    </location>
</feature>
<comment type="similarity">
    <text evidence="2">Belongs to the CPA3 antiporters (TC 2.A.63) subunit D family.</text>
</comment>
<feature type="transmembrane region" description="Helical" evidence="8">
    <location>
        <begin position="377"/>
        <end position="394"/>
    </location>
</feature>
<dbReference type="Proteomes" id="UP000247465">
    <property type="component" value="Chromosome"/>
</dbReference>
<dbReference type="EMBL" id="CP029803">
    <property type="protein sequence ID" value="AWT60402.1"/>
    <property type="molecule type" value="Genomic_DNA"/>
</dbReference>
<keyword evidence="6 8" id="KW-0472">Membrane</keyword>
<comment type="subcellular location">
    <subcellularLocation>
        <location evidence="1">Cell membrane</location>
        <topology evidence="1">Multi-pass membrane protein</topology>
    </subcellularLocation>
    <subcellularLocation>
        <location evidence="7">Membrane</location>
        <topology evidence="7">Multi-pass membrane protein</topology>
    </subcellularLocation>
</comment>
<dbReference type="Pfam" id="PF00361">
    <property type="entry name" value="Proton_antipo_M"/>
    <property type="match status" value="1"/>
</dbReference>
<name>A0A2Z4AQZ4_9BACT</name>
<feature type="transmembrane region" description="Helical" evidence="8">
    <location>
        <begin position="332"/>
        <end position="356"/>
    </location>
</feature>
<sequence length="499" mass="55034">MSEQYPAITLLFPFFSALLISLFGGWRKKFCLPIVVASLAISTGAGLAVLWNVVQQGEIIYLLGNWPRPYGIEFRIDSINILLVLVILVVALMAALYSKESVERENSDKLPSFYILYLLLVTGLMGMCLTGDAFNLYVLMEVSSLTSYALIAMGRKQAPFSSFNYLIMGTIGASFYLIGVGYLFIKTGSLNMVDIQQIIEARGLYGSITIMISFIFIMIGVWIKMAFFPLHGWLPNAYYFAPSAAGCLIAPLMTKVGVYVMIRMMFTVFGAQYIIVHLGWTEVVVFMAVIAISAGSILAFIQANIRRMLTYLIVAEIGYIVGGVWMMNEAGFVGAVYHVVSDAFMTLCLFLGAAVIGSRLRNLEIRQLSGLYRTMPITMGAITVGGLSMIGIPPTCGFFSKWYLIRGGIESGQWVYVGALLLSSLLIAVLFFRIIETAFFHKIESEHLRVEKRAVIIDEVPPLMLVPLVLSALIIIAVGLLNQPITLFIGETAKQFGLN</sequence>
<feature type="transmembrane region" description="Helical" evidence="8">
    <location>
        <begin position="74"/>
        <end position="98"/>
    </location>
</feature>
<evidence type="ECO:0000256" key="7">
    <source>
        <dbReference type="RuleBase" id="RU000320"/>
    </source>
</evidence>
<keyword evidence="5 8" id="KW-1133">Transmembrane helix</keyword>
<keyword evidence="4 7" id="KW-0812">Transmembrane</keyword>
<dbReference type="InterPro" id="IPR003918">
    <property type="entry name" value="NADH_UbQ_OxRdtase"/>
</dbReference>
<reference evidence="10 11" key="1">
    <citation type="submission" date="2018-06" db="EMBL/GenBank/DDBJ databases">
        <title>Draft Genome Sequence of a Novel Marine Bacterium Related to the Verrucomicrobia.</title>
        <authorList>
            <person name="Vosseberg J."/>
            <person name="Martijn J."/>
            <person name="Ettema T.J.G."/>
        </authorList>
    </citation>
    <scope>NUCLEOTIDE SEQUENCE [LARGE SCALE GENOMIC DNA]</scope>
    <source>
        <strain evidence="10">TARA_B100001123</strain>
    </source>
</reference>
<gene>
    <name evidence="10" type="primary">mnhD1</name>
    <name evidence="10" type="ORF">DF168_01611</name>
</gene>
<evidence type="ECO:0000313" key="11">
    <source>
        <dbReference type="Proteomes" id="UP000247465"/>
    </source>
</evidence>
<feature type="domain" description="NADH:quinone oxidoreductase/Mrp antiporter transmembrane" evidence="9">
    <location>
        <begin position="132"/>
        <end position="425"/>
    </location>
</feature>
<keyword evidence="3" id="KW-1003">Cell membrane</keyword>
<feature type="transmembrane region" description="Helical" evidence="8">
    <location>
        <begin position="205"/>
        <end position="227"/>
    </location>
</feature>
<proteinExistence type="inferred from homology"/>
<evidence type="ECO:0000256" key="3">
    <source>
        <dbReference type="ARBA" id="ARBA00022475"/>
    </source>
</evidence>
<evidence type="ECO:0000256" key="5">
    <source>
        <dbReference type="ARBA" id="ARBA00022989"/>
    </source>
</evidence>
<feature type="transmembrane region" description="Helical" evidence="8">
    <location>
        <begin position="30"/>
        <end position="54"/>
    </location>
</feature>
<dbReference type="InterPro" id="IPR001750">
    <property type="entry name" value="ND/Mrp_TM"/>
</dbReference>
<evidence type="ECO:0000256" key="1">
    <source>
        <dbReference type="ARBA" id="ARBA00004651"/>
    </source>
</evidence>
<feature type="transmembrane region" description="Helical" evidence="8">
    <location>
        <begin position="6"/>
        <end position="23"/>
    </location>
</feature>
<evidence type="ECO:0000313" key="10">
    <source>
        <dbReference type="EMBL" id="AWT60402.1"/>
    </source>
</evidence>
<evidence type="ECO:0000256" key="2">
    <source>
        <dbReference type="ARBA" id="ARBA00005346"/>
    </source>
</evidence>
<dbReference type="PANTHER" id="PTHR42703:SF1">
    <property type="entry name" value="NA(+)_H(+) ANTIPORTER SUBUNIT D1"/>
    <property type="match status" value="1"/>
</dbReference>
<dbReference type="PANTHER" id="PTHR42703">
    <property type="entry name" value="NADH DEHYDROGENASE"/>
    <property type="match status" value="1"/>
</dbReference>
<evidence type="ECO:0000259" key="9">
    <source>
        <dbReference type="Pfam" id="PF00361"/>
    </source>
</evidence>
<evidence type="ECO:0000256" key="8">
    <source>
        <dbReference type="SAM" id="Phobius"/>
    </source>
</evidence>
<protein>
    <submittedName>
        <fullName evidence="10">Na(+)/H(+) antiporter subunit D1</fullName>
    </submittedName>
</protein>
<evidence type="ECO:0000256" key="4">
    <source>
        <dbReference type="ARBA" id="ARBA00022692"/>
    </source>
</evidence>
<feature type="transmembrane region" description="Helical" evidence="8">
    <location>
        <begin position="456"/>
        <end position="481"/>
    </location>
</feature>
<evidence type="ECO:0000256" key="6">
    <source>
        <dbReference type="ARBA" id="ARBA00023136"/>
    </source>
</evidence>
<accession>A0A2Z4AQZ4</accession>
<dbReference type="GO" id="GO:0008137">
    <property type="term" value="F:NADH dehydrogenase (ubiquinone) activity"/>
    <property type="evidence" value="ECO:0007669"/>
    <property type="project" value="InterPro"/>
</dbReference>
<dbReference type="KEGG" id="mtar:DF168_01611"/>
<feature type="transmembrane region" description="Helical" evidence="8">
    <location>
        <begin position="163"/>
        <end position="185"/>
    </location>
</feature>
<dbReference type="InterPro" id="IPR050586">
    <property type="entry name" value="CPA3_Na-H_Antiporter_D"/>
</dbReference>
<dbReference type="GO" id="GO:0005886">
    <property type="term" value="C:plasma membrane"/>
    <property type="evidence" value="ECO:0007669"/>
    <property type="project" value="UniProtKB-SubCell"/>
</dbReference>
<feature type="transmembrane region" description="Helical" evidence="8">
    <location>
        <begin position="274"/>
        <end position="301"/>
    </location>
</feature>
<dbReference type="PRINTS" id="PR01437">
    <property type="entry name" value="NUOXDRDTASE4"/>
</dbReference>
<feature type="transmembrane region" description="Helical" evidence="8">
    <location>
        <begin position="308"/>
        <end position="326"/>
    </location>
</feature>
<dbReference type="AlphaFoldDB" id="A0A2Z4AQZ4"/>
<dbReference type="GO" id="GO:0042773">
    <property type="term" value="P:ATP synthesis coupled electron transport"/>
    <property type="evidence" value="ECO:0007669"/>
    <property type="project" value="InterPro"/>
</dbReference>
<feature type="transmembrane region" description="Helical" evidence="8">
    <location>
        <begin position="414"/>
        <end position="435"/>
    </location>
</feature>
<organism evidence="10 11">
    <name type="scientific">Candidatus Moanibacter tarae</name>
    <dbReference type="NCBI Taxonomy" id="2200854"/>
    <lineage>
        <taxon>Bacteria</taxon>
        <taxon>Pseudomonadati</taxon>
        <taxon>Verrucomicrobiota</taxon>
        <taxon>Opitutia</taxon>
        <taxon>Puniceicoccales</taxon>
        <taxon>Puniceicoccales incertae sedis</taxon>
        <taxon>Candidatus Moanibacter</taxon>
    </lineage>
</organism>